<dbReference type="KEGG" id="smaz:LH19_11610"/>
<dbReference type="AlphaFoldDB" id="A0AAC9FFD1"/>
<sequence length="77" mass="8938">MTDISENRDPIMRSWYEWEIDGRERKMILIVETDVPLQPDENGYDVLILEDLRAAAVARSHASPGAIDRIRIVPVRY</sequence>
<reference evidence="1 2" key="2">
    <citation type="journal article" date="2016" name="Genome Announc.">
        <title>Complete Genome Sequence of Sphingopyxis macrogoltabida Strain 203N (NBRC 111659), a Polyethylene Glycol Degrader.</title>
        <authorList>
            <person name="Ohtsubo Y."/>
            <person name="Nonoyama S."/>
            <person name="Nagata Y."/>
            <person name="Numata M."/>
            <person name="Tsuchikane K."/>
            <person name="Hosoyama A."/>
            <person name="Yamazoe A."/>
            <person name="Tsuda M."/>
            <person name="Fujita N."/>
            <person name="Kawai F."/>
        </authorList>
    </citation>
    <scope>NUCLEOTIDE SEQUENCE [LARGE SCALE GENOMIC DNA]</scope>
    <source>
        <strain evidence="1 2">203N</strain>
    </source>
</reference>
<organism evidence="1 2">
    <name type="scientific">Sphingopyxis macrogoltabida</name>
    <name type="common">Sphingomonas macrogoltabidus</name>
    <dbReference type="NCBI Taxonomy" id="33050"/>
    <lineage>
        <taxon>Bacteria</taxon>
        <taxon>Pseudomonadati</taxon>
        <taxon>Pseudomonadota</taxon>
        <taxon>Alphaproteobacteria</taxon>
        <taxon>Sphingomonadales</taxon>
        <taxon>Sphingomonadaceae</taxon>
        <taxon>Sphingopyxis</taxon>
    </lineage>
</organism>
<accession>A0AAC9FFD1</accession>
<protein>
    <submittedName>
        <fullName evidence="1">Uncharacterized protein</fullName>
    </submittedName>
</protein>
<name>A0AAC9FFD1_SPHMC</name>
<dbReference type="EMBL" id="CP013344">
    <property type="protein sequence ID" value="AMU89030.1"/>
    <property type="molecule type" value="Genomic_DNA"/>
</dbReference>
<keyword evidence="2" id="KW-1185">Reference proteome</keyword>
<dbReference type="RefSeq" id="WP_145923393.1">
    <property type="nucleotide sequence ID" value="NZ_CP009429.1"/>
</dbReference>
<evidence type="ECO:0000313" key="2">
    <source>
        <dbReference type="Proteomes" id="UP000076088"/>
    </source>
</evidence>
<gene>
    <name evidence="1" type="ORF">ATM17_08250</name>
</gene>
<dbReference type="Proteomes" id="UP000076088">
    <property type="component" value="Chromosome"/>
</dbReference>
<proteinExistence type="predicted"/>
<reference evidence="2" key="1">
    <citation type="submission" date="2015-11" db="EMBL/GenBank/DDBJ databases">
        <title>Complete genome sequence of a polyethylene-glycol degrader Sphingopyxis macrogoltabida 203N (NBRC 111659).</title>
        <authorList>
            <person name="Yoshiyuki O."/>
            <person name="Shouta N."/>
            <person name="Nagata Y."/>
            <person name="Numata M."/>
            <person name="Tsuchikane K."/>
            <person name="Hosoyama A."/>
            <person name="Yamazoe A."/>
            <person name="Tsuda M."/>
            <person name="Fujita N."/>
            <person name="Kawai F."/>
        </authorList>
    </citation>
    <scope>NUCLEOTIDE SEQUENCE [LARGE SCALE GENOMIC DNA]</scope>
    <source>
        <strain evidence="2">203N</strain>
    </source>
</reference>
<evidence type="ECO:0000313" key="1">
    <source>
        <dbReference type="EMBL" id="AMU89030.1"/>
    </source>
</evidence>